<dbReference type="PANTHER" id="PTHR19134">
    <property type="entry name" value="RECEPTOR-TYPE TYROSINE-PROTEIN PHOSPHATASE"/>
    <property type="match status" value="1"/>
</dbReference>
<dbReference type="InterPro" id="IPR050348">
    <property type="entry name" value="Protein-Tyr_Phosphatase"/>
</dbReference>
<keyword evidence="7" id="KW-0378">Hydrolase</keyword>
<dbReference type="PRINTS" id="PR00700">
    <property type="entry name" value="PRTYPHPHTASE"/>
</dbReference>
<evidence type="ECO:0000259" key="4">
    <source>
        <dbReference type="PROSITE" id="PS50055"/>
    </source>
</evidence>
<feature type="domain" description="Rhodanese" evidence="6">
    <location>
        <begin position="57"/>
        <end position="172"/>
    </location>
</feature>
<dbReference type="PANTHER" id="PTHR19134:SF561">
    <property type="entry name" value="PROTEIN TYROSINE PHOSPHATASE 36E, ISOFORM A"/>
    <property type="match status" value="1"/>
</dbReference>
<dbReference type="GO" id="GO:0004725">
    <property type="term" value="F:protein tyrosine phosphatase activity"/>
    <property type="evidence" value="ECO:0007669"/>
    <property type="project" value="UniProtKB-EC"/>
</dbReference>
<name>A0ABR3GUL0_9PEZI</name>
<dbReference type="Pfam" id="PF00581">
    <property type="entry name" value="Rhodanese"/>
    <property type="match status" value="1"/>
</dbReference>
<dbReference type="InterPro" id="IPR000242">
    <property type="entry name" value="PTP_cat"/>
</dbReference>
<evidence type="ECO:0000313" key="8">
    <source>
        <dbReference type="Proteomes" id="UP001447188"/>
    </source>
</evidence>
<feature type="domain" description="Tyrosine-protein phosphatase" evidence="4">
    <location>
        <begin position="321"/>
        <end position="611"/>
    </location>
</feature>
<dbReference type="Gene3D" id="3.40.250.10">
    <property type="entry name" value="Rhodanese-like domain"/>
    <property type="match status" value="1"/>
</dbReference>
<dbReference type="SUPFAM" id="SSF52799">
    <property type="entry name" value="(Phosphotyrosine protein) phosphatases II"/>
    <property type="match status" value="1"/>
</dbReference>
<dbReference type="InterPro" id="IPR036873">
    <property type="entry name" value="Rhodanese-like_dom_sf"/>
</dbReference>
<dbReference type="Gene3D" id="3.90.190.10">
    <property type="entry name" value="Protein tyrosine phosphatase superfamily"/>
    <property type="match status" value="1"/>
</dbReference>
<evidence type="ECO:0000259" key="6">
    <source>
        <dbReference type="PROSITE" id="PS50206"/>
    </source>
</evidence>
<feature type="compositionally biased region" description="Polar residues" evidence="3">
    <location>
        <begin position="1"/>
        <end position="10"/>
    </location>
</feature>
<evidence type="ECO:0000256" key="3">
    <source>
        <dbReference type="SAM" id="MobiDB-lite"/>
    </source>
</evidence>
<evidence type="ECO:0000313" key="7">
    <source>
        <dbReference type="EMBL" id="KAL0639635.1"/>
    </source>
</evidence>
<dbReference type="PROSITE" id="PS50055">
    <property type="entry name" value="TYR_PHOSPHATASE_PTP"/>
    <property type="match status" value="1"/>
</dbReference>
<comment type="similarity">
    <text evidence="1">Belongs to the protein-tyrosine phosphatase family. Non-receptor class subfamily.</text>
</comment>
<dbReference type="SUPFAM" id="SSF52821">
    <property type="entry name" value="Rhodanese/Cell cycle control phosphatase"/>
    <property type="match status" value="1"/>
</dbReference>
<dbReference type="Pfam" id="PF00102">
    <property type="entry name" value="Y_phosphatase"/>
    <property type="match status" value="1"/>
</dbReference>
<dbReference type="Proteomes" id="UP001447188">
    <property type="component" value="Unassembled WGS sequence"/>
</dbReference>
<comment type="caution">
    <text evidence="7">The sequence shown here is derived from an EMBL/GenBank/DDBJ whole genome shotgun (WGS) entry which is preliminary data.</text>
</comment>
<evidence type="ECO:0000256" key="1">
    <source>
        <dbReference type="ARBA" id="ARBA00009649"/>
    </source>
</evidence>
<dbReference type="SMART" id="SM00404">
    <property type="entry name" value="PTPc_motif"/>
    <property type="match status" value="1"/>
</dbReference>
<dbReference type="EC" id="3.1.3.48" evidence="2"/>
<feature type="region of interest" description="Disordered" evidence="3">
    <location>
        <begin position="1"/>
        <end position="30"/>
    </location>
</feature>
<gene>
    <name evidence="7" type="primary">Ptp2_1</name>
    <name evidence="7" type="ORF">Q9L58_001200</name>
</gene>
<dbReference type="SMART" id="SM00194">
    <property type="entry name" value="PTPc"/>
    <property type="match status" value="1"/>
</dbReference>
<dbReference type="InterPro" id="IPR001763">
    <property type="entry name" value="Rhodanese-like_dom"/>
</dbReference>
<accession>A0ABR3GUL0</accession>
<protein>
    <recommendedName>
        <fullName evidence="2">protein-tyrosine-phosphatase</fullName>
        <ecNumber evidence="2">3.1.3.48</ecNumber>
    </recommendedName>
</protein>
<dbReference type="PROSITE" id="PS50056">
    <property type="entry name" value="TYR_PHOSPHATASE_2"/>
    <property type="match status" value="1"/>
</dbReference>
<dbReference type="InterPro" id="IPR029021">
    <property type="entry name" value="Prot-tyrosine_phosphatase-like"/>
</dbReference>
<keyword evidence="8" id="KW-1185">Reference proteome</keyword>
<dbReference type="EMBL" id="JBBBZM010000009">
    <property type="protein sequence ID" value="KAL0639635.1"/>
    <property type="molecule type" value="Genomic_DNA"/>
</dbReference>
<dbReference type="InterPro" id="IPR003595">
    <property type="entry name" value="Tyr_Pase_cat"/>
</dbReference>
<organism evidence="7 8">
    <name type="scientific">Discina gigas</name>
    <dbReference type="NCBI Taxonomy" id="1032678"/>
    <lineage>
        <taxon>Eukaryota</taxon>
        <taxon>Fungi</taxon>
        <taxon>Dikarya</taxon>
        <taxon>Ascomycota</taxon>
        <taxon>Pezizomycotina</taxon>
        <taxon>Pezizomycetes</taxon>
        <taxon>Pezizales</taxon>
        <taxon>Discinaceae</taxon>
        <taxon>Discina</taxon>
    </lineage>
</organism>
<reference evidence="7 8" key="1">
    <citation type="submission" date="2024-02" db="EMBL/GenBank/DDBJ databases">
        <title>Discinaceae phylogenomics.</title>
        <authorList>
            <person name="Dirks A.C."/>
            <person name="James T.Y."/>
        </authorList>
    </citation>
    <scope>NUCLEOTIDE SEQUENCE [LARGE SCALE GENOMIC DNA]</scope>
    <source>
        <strain evidence="7 8">ACD0624</strain>
    </source>
</reference>
<proteinExistence type="inferred from homology"/>
<sequence>MTTANITNLAVRSGPGKSPLGYSPPSQPSESIDFLKKPANAITPATLVRLLDEEPLNVLLFDIRSDRAYETGHIYQAINVPISMKKLKKTSFTLDKMIADFVIDQDLEKVARWNQVGHIVAYDNDRDGQSGTAGSAVFYLLEKFIQAGWRGQNYVLRGGIKDFAEDYPGRIREIPNIEDDTDSCVDGFYGRSSGSLSAGDIADNSLGALVNANRDNILRDWKLNSEESLPRNRDSWDEVNEIAIALPLNMGEKAINMLPTWLSKASEDGGSRLVAEKFRLLEKLQERRLNGTYNAVPGEILGPSGEDQTRYRLAGDGANAKNRYRDIYPYEHSRVKLLNLKDDYINASHLSVQSSPKKYIASQAPMPAAFNDFWEMVWEQDVRIIIVLTAMEEVSRTVAHRYWAPGNYGPLKLSCVSEKMVLLNDIPRDAWQGEGKPKPIMHYISVRKFTLEHEAYPFFTIRGIIQIQDLAWPDFGVPDDPGHILRIINYINQVTGPVPPTLDCYSPFPGPPQKPIVVQCSAGCGRSGVFCTVDAIVDQLERHLTRQEQYREDSNILVALHDKGDDYEEEVRYSGHEDLIERVVGQFRDERMSVVQNLRQYMHCYEVALEWFRLRFLEGTVVIGTDNGKARAISR</sequence>
<feature type="domain" description="Tyrosine specific protein phosphatases" evidence="5">
    <location>
        <begin position="485"/>
        <end position="602"/>
    </location>
</feature>
<dbReference type="PROSITE" id="PS50206">
    <property type="entry name" value="RHODANESE_3"/>
    <property type="match status" value="1"/>
</dbReference>
<dbReference type="InterPro" id="IPR000387">
    <property type="entry name" value="Tyr_Pase_dom"/>
</dbReference>
<evidence type="ECO:0000259" key="5">
    <source>
        <dbReference type="PROSITE" id="PS50056"/>
    </source>
</evidence>
<evidence type="ECO:0000256" key="2">
    <source>
        <dbReference type="ARBA" id="ARBA00013064"/>
    </source>
</evidence>